<protein>
    <submittedName>
        <fullName evidence="2">Uncharacterized protein</fullName>
    </submittedName>
</protein>
<dbReference type="EMBL" id="LZHX01000087">
    <property type="protein sequence ID" value="OBF14465.1"/>
    <property type="molecule type" value="Genomic_DNA"/>
</dbReference>
<proteinExistence type="predicted"/>
<gene>
    <name evidence="2" type="ORF">A5726_24925</name>
</gene>
<evidence type="ECO:0000313" key="3">
    <source>
        <dbReference type="Proteomes" id="UP000093779"/>
    </source>
</evidence>
<dbReference type="AlphaFoldDB" id="A0A1A1X5U0"/>
<accession>A0A1A1X5U0</accession>
<comment type="caution">
    <text evidence="2">The sequence shown here is derived from an EMBL/GenBank/DDBJ whole genome shotgun (WGS) entry which is preliminary data.</text>
</comment>
<evidence type="ECO:0000313" key="2">
    <source>
        <dbReference type="EMBL" id="OBF14465.1"/>
    </source>
</evidence>
<reference evidence="2 3" key="1">
    <citation type="submission" date="2016-06" db="EMBL/GenBank/DDBJ databases">
        <authorList>
            <person name="Kjaerup R.B."/>
            <person name="Dalgaard T.S."/>
            <person name="Juul-Madsen H.R."/>
        </authorList>
    </citation>
    <scope>NUCLEOTIDE SEQUENCE [LARGE SCALE GENOMIC DNA]</scope>
    <source>
        <strain evidence="2 3">ACS1953</strain>
    </source>
</reference>
<name>A0A1A1X5U0_9MYCO</name>
<keyword evidence="1" id="KW-1133">Transmembrane helix</keyword>
<keyword evidence="1" id="KW-0812">Transmembrane</keyword>
<evidence type="ECO:0000256" key="1">
    <source>
        <dbReference type="SAM" id="Phobius"/>
    </source>
</evidence>
<dbReference type="Proteomes" id="UP000093779">
    <property type="component" value="Unassembled WGS sequence"/>
</dbReference>
<keyword evidence="1" id="KW-0472">Membrane</keyword>
<organism evidence="2 3">
    <name type="scientific">Mycolicibacterium conceptionense</name>
    <dbReference type="NCBI Taxonomy" id="451644"/>
    <lineage>
        <taxon>Bacteria</taxon>
        <taxon>Bacillati</taxon>
        <taxon>Actinomycetota</taxon>
        <taxon>Actinomycetes</taxon>
        <taxon>Mycobacteriales</taxon>
        <taxon>Mycobacteriaceae</taxon>
        <taxon>Mycolicibacterium</taxon>
    </lineage>
</organism>
<sequence>MAFDASFFAFVAMCTLIGAVGMAARINLAPANAPVIVSTVLVSDEVRRQNLQNALSHEVAVSRGRIESVTPYSAVLVTGQKVNHILHLLVSVLLCGLWLPIWLIIALDGGEKRHVLTVDQCGNIARS</sequence>
<feature type="transmembrane region" description="Helical" evidence="1">
    <location>
        <begin position="85"/>
        <end position="107"/>
    </location>
</feature>